<feature type="region of interest" description="Disordered" evidence="15">
    <location>
        <begin position="479"/>
        <end position="510"/>
    </location>
</feature>
<name>A0A8C6KE84_NOTFU</name>
<keyword evidence="6" id="KW-0158">Chromosome</keyword>
<dbReference type="InterPro" id="IPR032682">
    <property type="entry name" value="Cnd1_C"/>
</dbReference>
<feature type="domain" description="Condensin complex subunit 1 C-terminal" evidence="16">
    <location>
        <begin position="1052"/>
        <end position="1212"/>
    </location>
</feature>
<dbReference type="GO" id="GO:0042393">
    <property type="term" value="F:histone binding"/>
    <property type="evidence" value="ECO:0007669"/>
    <property type="project" value="TreeGrafter"/>
</dbReference>
<evidence type="ECO:0000256" key="14">
    <source>
        <dbReference type="PIRNR" id="PIRNR017127"/>
    </source>
</evidence>
<keyword evidence="8" id="KW-0597">Phosphoprotein</keyword>
<dbReference type="FunFam" id="1.25.10.10:FF:001828">
    <property type="entry name" value="Condensin complex subunit 1"/>
    <property type="match status" value="1"/>
</dbReference>
<dbReference type="FunFam" id="1.25.10.10:FF:000695">
    <property type="entry name" value="Condensin complex subunit 1"/>
    <property type="match status" value="1"/>
</dbReference>
<dbReference type="SUPFAM" id="SSF48371">
    <property type="entry name" value="ARM repeat"/>
    <property type="match status" value="1"/>
</dbReference>
<keyword evidence="10 14" id="KW-0498">Mitosis</keyword>
<evidence type="ECO:0000256" key="11">
    <source>
        <dbReference type="ARBA" id="ARBA00023067"/>
    </source>
</evidence>
<reference evidence="18" key="1">
    <citation type="submission" date="2014-08" db="EMBL/GenBank/DDBJ databases">
        <authorList>
            <person name="Senf B."/>
            <person name="Petzold A."/>
            <person name="Downie B.R."/>
            <person name="Koch P."/>
            <person name="Platzer M."/>
        </authorList>
    </citation>
    <scope>NUCLEOTIDE SEQUENCE [LARGE SCALE GENOMIC DNA]</scope>
    <source>
        <strain evidence="18">GRZ</strain>
    </source>
</reference>
<evidence type="ECO:0000256" key="3">
    <source>
        <dbReference type="ARBA" id="ARBA00004496"/>
    </source>
</evidence>
<dbReference type="InterPro" id="IPR026971">
    <property type="entry name" value="CND1/NCAPD3"/>
</dbReference>
<evidence type="ECO:0000256" key="7">
    <source>
        <dbReference type="ARBA" id="ARBA00022490"/>
    </source>
</evidence>
<dbReference type="InterPro" id="IPR016024">
    <property type="entry name" value="ARM-type_fold"/>
</dbReference>
<evidence type="ECO:0000256" key="12">
    <source>
        <dbReference type="ARBA" id="ARBA00023242"/>
    </source>
</evidence>
<dbReference type="Ensembl" id="ENSNFUT00015004776.1">
    <property type="protein sequence ID" value="ENSNFUP00015004519.1"/>
    <property type="gene ID" value="ENSNFUG00015002195.1"/>
</dbReference>
<feature type="compositionally biased region" description="Basic and acidic residues" evidence="15">
    <location>
        <begin position="932"/>
        <end position="949"/>
    </location>
</feature>
<dbReference type="GO" id="GO:0005737">
    <property type="term" value="C:cytoplasm"/>
    <property type="evidence" value="ECO:0007669"/>
    <property type="project" value="UniProtKB-SubCell"/>
</dbReference>
<dbReference type="GO" id="GO:0005634">
    <property type="term" value="C:nucleus"/>
    <property type="evidence" value="ECO:0007669"/>
    <property type="project" value="UniProtKB-SubCell"/>
</dbReference>
<gene>
    <name evidence="18" type="primary">NCAPD2</name>
    <name evidence="18" type="synonym">ncapd2</name>
</gene>
<keyword evidence="19" id="KW-1185">Reference proteome</keyword>
<evidence type="ECO:0000313" key="19">
    <source>
        <dbReference type="Proteomes" id="UP000694548"/>
    </source>
</evidence>
<dbReference type="PANTHER" id="PTHR14222:SF2">
    <property type="entry name" value="CONDENSIN COMPLEX SUBUNIT 1"/>
    <property type="match status" value="1"/>
</dbReference>
<keyword evidence="7" id="KW-0963">Cytoplasm</keyword>
<accession>A0A8C6KE84</accession>
<dbReference type="InterPro" id="IPR007673">
    <property type="entry name" value="Condensin_cplx_su1"/>
</dbReference>
<reference evidence="18" key="3">
    <citation type="submission" date="2025-09" db="UniProtKB">
        <authorList>
            <consortium name="Ensembl"/>
        </authorList>
    </citation>
    <scope>IDENTIFICATION</scope>
</reference>
<sequence length="1378" mass="154059">MSWDFIVPVCVGDLVKTGGINQYVVQDVASPKQLPSQLSSKADLQIRFQIQKYFILQHFNALELGVKEDTLELLVQVVNGLAVSLPTLLSSVSLSATERKENLNAVKMSVFLLCKLTENLESVSYRQDIVTASGKGSKKGKCGAEGLLQWDSEREKVLQALIQLLQLDIRLLWSLSLVEEEFISCVTCCCYKLLENPTIGHVKSKPTRDGIIHLLGLSIKKYNHLLGASVKVIQLLQHFEQLSSVFAQAVFVWSTEYGVRSIVGEVIREIGQRSSEELAREGSGVRSFSSFLSELSALVPELMIPNISVLITHLEGESHTMRVAVCEVLGEILVRVLCGDSLDESGKADRDRFFDILQEHLHDTHSHVRARVLQVYTRIVNSKALPLCKYSEVMELAVGRLMDKSINAVKSAIQLLAAFIAHNPYSCKLSSADLKAPLEKETTKLKEMREKLAGEAPVAVIKASELWAAMEPELLETARTALEPTSETEREEQEDEEDGDPEEEKPAEDDRAAALRIAQFLRVNKYRKAVQLCIRAHSSFPESEMFASLSTLTPDNLMDAMAFIFKGSGEDSSELSQNLPPTPVEEEKEGEDGELKKQEMLVQYLRDTETFALQVERAISVINNMLYWKITSVVQEAVQFCVTVCEFSVANSISGVRKMLPLVWSTDAAIKDAVVQAYRRLYLNPQGDTIRMKAQTLIDSLSELMVDASLGTIQCLEEIVQEFFGSGSNLQSTVIQVLWERFTGKRETSVLHKRAAVLLLGMAEREVVLSNLDTLCSVALGEKVTEDFLLARDTVLTICSITDHVRQTKGAPFRLPQEHQLFSSLTQAVAEGVVMEDPYWQSFMEQAVRLIYFLAESPDQLCSRLLQRCARLLLDQIAEGGEVNKDVGQLQDGSLEASEQVNCVCLAQLLALCGCVAFWQVSHLERSVSAELRRRRGETEEREEKEKGPASKVVGESAMEEELGLIGASAEDTEAELIRKICETELLAEENLLSAFLPLLVKVCSSPGHYSHPQLTTAACLALSQYMMISPSVCEENVRLMFTVLERSTLPVVRANAIIALGDLTVRFPNILEPWTQNLYARLSDEVPSVRQTAVTVLTQLVLKDVLKVKGQVSEVAVLLIDPEVHISSLALNFFNELSSKDNAIYNLLPDIISRLSDPERGMSSEDFNTIMKQLFSYITKERQTESLVEKLCQRFRTATTERQWCDLAISLSLLSMCERGFKRLQESWECYSDKLTEPGVYQPLLSITGKLRRGAKPQFKAQVDDFEKRLTAVHTRGLENVESPEMDEENQKAEGSTKRMVSSISGCDDDAFVTPRQSRKSRKPAVTFSSDEEEDEGTPLAQIRRRQIFVCVFKNNKADVFLSCCHLINRAQTRLIR</sequence>
<evidence type="ECO:0000259" key="16">
    <source>
        <dbReference type="Pfam" id="PF12717"/>
    </source>
</evidence>
<dbReference type="GO" id="GO:0000779">
    <property type="term" value="C:condensed chromosome, centromeric region"/>
    <property type="evidence" value="ECO:0007669"/>
    <property type="project" value="TreeGrafter"/>
</dbReference>
<evidence type="ECO:0000256" key="13">
    <source>
        <dbReference type="ARBA" id="ARBA00023306"/>
    </source>
</evidence>
<dbReference type="InterPro" id="IPR024324">
    <property type="entry name" value="Condensin_cplx_su1_N"/>
</dbReference>
<dbReference type="GO" id="GO:0000796">
    <property type="term" value="C:condensin complex"/>
    <property type="evidence" value="ECO:0007669"/>
    <property type="project" value="TreeGrafter"/>
</dbReference>
<keyword evidence="9 14" id="KW-0132">Cell division</keyword>
<evidence type="ECO:0000256" key="2">
    <source>
        <dbReference type="ARBA" id="ARBA00004286"/>
    </source>
</evidence>
<dbReference type="PIRSF" id="PIRSF017127">
    <property type="entry name" value="Condensin_D2"/>
    <property type="match status" value="1"/>
</dbReference>
<evidence type="ECO:0000256" key="4">
    <source>
        <dbReference type="ARBA" id="ARBA00009606"/>
    </source>
</evidence>
<organism evidence="18 19">
    <name type="scientific">Nothobranchius furzeri</name>
    <name type="common">Turquoise killifish</name>
    <dbReference type="NCBI Taxonomy" id="105023"/>
    <lineage>
        <taxon>Eukaryota</taxon>
        <taxon>Metazoa</taxon>
        <taxon>Chordata</taxon>
        <taxon>Craniata</taxon>
        <taxon>Vertebrata</taxon>
        <taxon>Euteleostomi</taxon>
        <taxon>Actinopterygii</taxon>
        <taxon>Neopterygii</taxon>
        <taxon>Teleostei</taxon>
        <taxon>Neoteleostei</taxon>
        <taxon>Acanthomorphata</taxon>
        <taxon>Ovalentaria</taxon>
        <taxon>Atherinomorphae</taxon>
        <taxon>Cyprinodontiformes</taxon>
        <taxon>Nothobranchiidae</taxon>
        <taxon>Nothobranchius</taxon>
    </lineage>
</organism>
<evidence type="ECO:0000256" key="15">
    <source>
        <dbReference type="SAM" id="MobiDB-lite"/>
    </source>
</evidence>
<keyword evidence="13 14" id="KW-0131">Cell cycle</keyword>
<reference evidence="18" key="2">
    <citation type="submission" date="2025-08" db="UniProtKB">
        <authorList>
            <consortium name="Ensembl"/>
        </authorList>
    </citation>
    <scope>IDENTIFICATION</scope>
</reference>
<evidence type="ECO:0000259" key="17">
    <source>
        <dbReference type="Pfam" id="PF12922"/>
    </source>
</evidence>
<dbReference type="GO" id="GO:0051301">
    <property type="term" value="P:cell division"/>
    <property type="evidence" value="ECO:0007669"/>
    <property type="project" value="UniProtKB-KW"/>
</dbReference>
<evidence type="ECO:0000256" key="9">
    <source>
        <dbReference type="ARBA" id="ARBA00022618"/>
    </source>
</evidence>
<dbReference type="InterPro" id="IPR011989">
    <property type="entry name" value="ARM-like"/>
</dbReference>
<feature type="domain" description="Condensin complex subunit 1 N-terminal" evidence="17">
    <location>
        <begin position="66"/>
        <end position="228"/>
    </location>
</feature>
<evidence type="ECO:0000256" key="10">
    <source>
        <dbReference type="ARBA" id="ARBA00022776"/>
    </source>
</evidence>
<comment type="function">
    <text evidence="14">Regulatory subunit of the condensin complex, a complex required for conversion of interphase chromatin into mitotic-like condense chromosomes. The condensin complex probably introduces positive supercoils into relaxed DNA in the presence of type I topoisomerases and converts nicked DNA into positive knotted forms in the presence of type II topoisomerases.</text>
</comment>
<feature type="region of interest" description="Disordered" evidence="15">
    <location>
        <begin position="1280"/>
        <end position="1340"/>
    </location>
</feature>
<dbReference type="Gene3D" id="1.25.10.10">
    <property type="entry name" value="Leucine-rich Repeat Variant"/>
    <property type="match status" value="2"/>
</dbReference>
<evidence type="ECO:0000256" key="1">
    <source>
        <dbReference type="ARBA" id="ARBA00004123"/>
    </source>
</evidence>
<dbReference type="Proteomes" id="UP000694548">
    <property type="component" value="Chromosome sgr05"/>
</dbReference>
<comment type="subcellular location">
    <subcellularLocation>
        <location evidence="2">Chromosome</location>
    </subcellularLocation>
    <subcellularLocation>
        <location evidence="3">Cytoplasm</location>
    </subcellularLocation>
    <subcellularLocation>
        <location evidence="1">Nucleus</location>
    </subcellularLocation>
</comment>
<dbReference type="Pfam" id="PF12717">
    <property type="entry name" value="Cnd1"/>
    <property type="match status" value="1"/>
</dbReference>
<keyword evidence="11 14" id="KW-0226">DNA condensation</keyword>
<dbReference type="GO" id="GO:0010032">
    <property type="term" value="P:meiotic chromosome condensation"/>
    <property type="evidence" value="ECO:0007669"/>
    <property type="project" value="TreeGrafter"/>
</dbReference>
<feature type="region of interest" description="Disordered" evidence="15">
    <location>
        <begin position="570"/>
        <end position="592"/>
    </location>
</feature>
<proteinExistence type="inferred from homology"/>
<dbReference type="GO" id="GO:0007076">
    <property type="term" value="P:mitotic chromosome condensation"/>
    <property type="evidence" value="ECO:0007669"/>
    <property type="project" value="InterPro"/>
</dbReference>
<dbReference type="GeneTree" id="ENSGT00940000153566"/>
<comment type="similarity">
    <text evidence="4 14">Belongs to the CND1 (condensin subunit 1) family.</text>
</comment>
<keyword evidence="12" id="KW-0539">Nucleus</keyword>
<dbReference type="Pfam" id="PF12922">
    <property type="entry name" value="Cnd1_N"/>
    <property type="match status" value="1"/>
</dbReference>
<evidence type="ECO:0000256" key="8">
    <source>
        <dbReference type="ARBA" id="ARBA00022553"/>
    </source>
</evidence>
<evidence type="ECO:0000256" key="6">
    <source>
        <dbReference type="ARBA" id="ARBA00022454"/>
    </source>
</evidence>
<evidence type="ECO:0000313" key="18">
    <source>
        <dbReference type="Ensembl" id="ENSNFUP00015004519.1"/>
    </source>
</evidence>
<feature type="compositionally biased region" description="Acidic residues" evidence="15">
    <location>
        <begin position="489"/>
        <end position="507"/>
    </location>
</feature>
<feature type="region of interest" description="Disordered" evidence="15">
    <location>
        <begin position="932"/>
        <end position="953"/>
    </location>
</feature>
<protein>
    <recommendedName>
        <fullName evidence="5 14">Condensin complex subunit 1</fullName>
    </recommendedName>
</protein>
<dbReference type="PANTHER" id="PTHR14222">
    <property type="entry name" value="CONDENSIN"/>
    <property type="match status" value="1"/>
</dbReference>
<evidence type="ECO:0000256" key="5">
    <source>
        <dbReference type="ARBA" id="ARBA00016064"/>
    </source>
</evidence>